<dbReference type="GO" id="GO:0016791">
    <property type="term" value="F:phosphatase activity"/>
    <property type="evidence" value="ECO:0007669"/>
    <property type="project" value="TreeGrafter"/>
</dbReference>
<protein>
    <recommendedName>
        <fullName evidence="3">PPM-type phosphatase domain-containing protein</fullName>
    </recommendedName>
</protein>
<dbReference type="InterPro" id="IPR003018">
    <property type="entry name" value="GAF"/>
</dbReference>
<dbReference type="Proteomes" id="UP000233256">
    <property type="component" value="Unassembled WGS sequence"/>
</dbReference>
<dbReference type="InterPro" id="IPR001932">
    <property type="entry name" value="PPM-type_phosphatase-like_dom"/>
</dbReference>
<comment type="caution">
    <text evidence="4">The sequence shown here is derived from an EMBL/GenBank/DDBJ whole genome shotgun (WGS) entry which is preliminary data.</text>
</comment>
<evidence type="ECO:0000313" key="5">
    <source>
        <dbReference type="Proteomes" id="UP000233256"/>
    </source>
</evidence>
<dbReference type="EMBL" id="PGXC01000005">
    <property type="protein sequence ID" value="PKK90415.1"/>
    <property type="molecule type" value="Genomic_DNA"/>
</dbReference>
<dbReference type="InterPro" id="IPR029016">
    <property type="entry name" value="GAF-like_dom_sf"/>
</dbReference>
<dbReference type="InterPro" id="IPR052016">
    <property type="entry name" value="Bact_Sigma-Reg"/>
</dbReference>
<feature type="coiled-coil region" evidence="2">
    <location>
        <begin position="155"/>
        <end position="189"/>
    </location>
</feature>
<keyword evidence="2" id="KW-0175">Coiled coil</keyword>
<dbReference type="PANTHER" id="PTHR43156">
    <property type="entry name" value="STAGE II SPORULATION PROTEIN E-RELATED"/>
    <property type="match status" value="1"/>
</dbReference>
<dbReference type="AlphaFoldDB" id="A0A2N1PQ01"/>
<gene>
    <name evidence="4" type="ORF">CVV64_08605</name>
</gene>
<dbReference type="SMART" id="SM00332">
    <property type="entry name" value="PP2Cc"/>
    <property type="match status" value="1"/>
</dbReference>
<dbReference type="SUPFAM" id="SSF81606">
    <property type="entry name" value="PP2C-like"/>
    <property type="match status" value="1"/>
</dbReference>
<dbReference type="Gene3D" id="3.60.40.10">
    <property type="entry name" value="PPM-type phosphatase domain"/>
    <property type="match status" value="1"/>
</dbReference>
<dbReference type="InterPro" id="IPR036457">
    <property type="entry name" value="PPM-type-like_dom_sf"/>
</dbReference>
<dbReference type="Gene3D" id="3.30.450.40">
    <property type="match status" value="1"/>
</dbReference>
<organism evidence="4 5">
    <name type="scientific">Candidatus Wallbacteria bacterium HGW-Wallbacteria-1</name>
    <dbReference type="NCBI Taxonomy" id="2013854"/>
    <lineage>
        <taxon>Bacteria</taxon>
        <taxon>Candidatus Walliibacteriota</taxon>
    </lineage>
</organism>
<sequence length="643" mass="70283">MKTISGLAARISEIDGCTDIAEVVGVTLGHLDLFTDYTVAALMVSDPLREELTLFVTCNEKDETATRFIEAVLNDSIGFFENLPEAAFPVRVRYLGSKSLFPGFEPSSEVALPLQSGSERLGLLCVGTADEEGLALETIATVAILLNALSMALRNRFLSQEIALVNDELSSVNNELRRVNDELVEQTAKYLAVNDFVSRVNRRLEYEERQQRRRLEAICDLTDSIFDIDELVSRIGETSLAILAADSCAIFRVAGKGGNEISLVHGAPSDEYERARILGEKYGPQALKERSFIGSMQTEVSPTAIPFFQGRIILTGDEAVPFAVIPLLVHESSLGEGVNRRGTVRSNGRGEEKLIGLISVCRSPQAMAFDPDDMRMVLAISSYAAIALEKADLYQERSVKQDLERELDLARRIQEGLLPNEMPSIPMLDIAAASIPAKAIGGDFYDFIQLKDGRVGFVIADVSGKGVSAALLTNMARSVIRTVAVSGDRPAEVLVKVNNLLCDDIDPYRFVTVFYMIFDPSSRTLVYANAGHSPLLICRAGGHIEELTTPGAAIGILRDVPFLQDETCINADDVVLLFTDGLTESRSRDDEEFYGMEKLRDILISGARGTATDLRNAILDDIVTFSGDTPQHDDLTLMVLKGI</sequence>
<accession>A0A2N1PQ01</accession>
<evidence type="ECO:0000256" key="2">
    <source>
        <dbReference type="SAM" id="Coils"/>
    </source>
</evidence>
<dbReference type="SUPFAM" id="SSF55781">
    <property type="entry name" value="GAF domain-like"/>
    <property type="match status" value="2"/>
</dbReference>
<proteinExistence type="predicted"/>
<evidence type="ECO:0000259" key="3">
    <source>
        <dbReference type="PROSITE" id="PS51746"/>
    </source>
</evidence>
<reference evidence="4 5" key="1">
    <citation type="journal article" date="2017" name="ISME J.">
        <title>Potential for microbial H2 and metal transformations associated with novel bacteria and archaea in deep terrestrial subsurface sediments.</title>
        <authorList>
            <person name="Hernsdorf A.W."/>
            <person name="Amano Y."/>
            <person name="Miyakawa K."/>
            <person name="Ise K."/>
            <person name="Suzuki Y."/>
            <person name="Anantharaman K."/>
            <person name="Probst A."/>
            <person name="Burstein D."/>
            <person name="Thomas B.C."/>
            <person name="Banfield J.F."/>
        </authorList>
    </citation>
    <scope>NUCLEOTIDE SEQUENCE [LARGE SCALE GENOMIC DNA]</scope>
    <source>
        <strain evidence="4">HGW-Wallbacteria-1</strain>
    </source>
</reference>
<name>A0A2N1PQ01_9BACT</name>
<dbReference type="SMART" id="SM00331">
    <property type="entry name" value="PP2C_SIG"/>
    <property type="match status" value="1"/>
</dbReference>
<keyword evidence="1" id="KW-0378">Hydrolase</keyword>
<dbReference type="SMART" id="SM00065">
    <property type="entry name" value="GAF"/>
    <property type="match status" value="2"/>
</dbReference>
<dbReference type="PANTHER" id="PTHR43156:SF2">
    <property type="entry name" value="STAGE II SPORULATION PROTEIN E"/>
    <property type="match status" value="1"/>
</dbReference>
<feature type="domain" description="PPM-type phosphatase" evidence="3">
    <location>
        <begin position="429"/>
        <end position="642"/>
    </location>
</feature>
<evidence type="ECO:0000313" key="4">
    <source>
        <dbReference type="EMBL" id="PKK90415.1"/>
    </source>
</evidence>
<dbReference type="PROSITE" id="PS51746">
    <property type="entry name" value="PPM_2"/>
    <property type="match status" value="1"/>
</dbReference>
<evidence type="ECO:0000256" key="1">
    <source>
        <dbReference type="ARBA" id="ARBA00022801"/>
    </source>
</evidence>
<dbReference type="Pfam" id="PF07228">
    <property type="entry name" value="SpoIIE"/>
    <property type="match status" value="1"/>
</dbReference>